<dbReference type="AlphaFoldDB" id="A0A8K0R1W1"/>
<evidence type="ECO:0000313" key="6">
    <source>
        <dbReference type="EMBL" id="KAH7084356.1"/>
    </source>
</evidence>
<feature type="domain" description="ATP-grasp" evidence="5">
    <location>
        <begin position="338"/>
        <end position="576"/>
    </location>
</feature>
<dbReference type="Gene3D" id="3.30.1490.20">
    <property type="entry name" value="ATP-grasp fold, A domain"/>
    <property type="match status" value="1"/>
</dbReference>
<evidence type="ECO:0000256" key="4">
    <source>
        <dbReference type="PROSITE-ProRule" id="PRU00409"/>
    </source>
</evidence>
<dbReference type="EMBL" id="JAGMVJ010000012">
    <property type="protein sequence ID" value="KAH7084356.1"/>
    <property type="molecule type" value="Genomic_DNA"/>
</dbReference>
<dbReference type="Pfam" id="PF18130">
    <property type="entry name" value="ATPgrasp_N"/>
    <property type="match status" value="1"/>
</dbReference>
<dbReference type="PROSITE" id="PS50975">
    <property type="entry name" value="ATP_GRASP"/>
    <property type="match status" value="1"/>
</dbReference>
<proteinExistence type="predicted"/>
<keyword evidence="1" id="KW-0436">Ligase</keyword>
<organism evidence="6 7">
    <name type="scientific">Paraphoma chrysanthemicola</name>
    <dbReference type="NCBI Taxonomy" id="798071"/>
    <lineage>
        <taxon>Eukaryota</taxon>
        <taxon>Fungi</taxon>
        <taxon>Dikarya</taxon>
        <taxon>Ascomycota</taxon>
        <taxon>Pezizomycotina</taxon>
        <taxon>Dothideomycetes</taxon>
        <taxon>Pleosporomycetidae</taxon>
        <taxon>Pleosporales</taxon>
        <taxon>Pleosporineae</taxon>
        <taxon>Phaeosphaeriaceae</taxon>
        <taxon>Paraphoma</taxon>
    </lineage>
</organism>
<dbReference type="InterPro" id="IPR013815">
    <property type="entry name" value="ATP_grasp_subdomain_1"/>
</dbReference>
<gene>
    <name evidence="6" type="ORF">FB567DRAFT_80170</name>
</gene>
<reference evidence="6" key="1">
    <citation type="journal article" date="2021" name="Nat. Commun.">
        <title>Genetic determinants of endophytism in the Arabidopsis root mycobiome.</title>
        <authorList>
            <person name="Mesny F."/>
            <person name="Miyauchi S."/>
            <person name="Thiergart T."/>
            <person name="Pickel B."/>
            <person name="Atanasova L."/>
            <person name="Karlsson M."/>
            <person name="Huettel B."/>
            <person name="Barry K.W."/>
            <person name="Haridas S."/>
            <person name="Chen C."/>
            <person name="Bauer D."/>
            <person name="Andreopoulos W."/>
            <person name="Pangilinan J."/>
            <person name="LaButti K."/>
            <person name="Riley R."/>
            <person name="Lipzen A."/>
            <person name="Clum A."/>
            <person name="Drula E."/>
            <person name="Henrissat B."/>
            <person name="Kohler A."/>
            <person name="Grigoriev I.V."/>
            <person name="Martin F.M."/>
            <person name="Hacquard S."/>
        </authorList>
    </citation>
    <scope>NUCLEOTIDE SEQUENCE</scope>
    <source>
        <strain evidence="6">MPI-SDFR-AT-0120</strain>
    </source>
</reference>
<comment type="caution">
    <text evidence="6">The sequence shown here is derived from an EMBL/GenBank/DDBJ whole genome shotgun (WGS) entry which is preliminary data.</text>
</comment>
<dbReference type="Gene3D" id="3.40.50.20">
    <property type="match status" value="1"/>
</dbReference>
<dbReference type="Gene3D" id="3.30.470.20">
    <property type="entry name" value="ATP-grasp fold, B domain"/>
    <property type="match status" value="1"/>
</dbReference>
<dbReference type="SUPFAM" id="SSF56059">
    <property type="entry name" value="Glutathione synthetase ATP-binding domain-like"/>
    <property type="match status" value="1"/>
</dbReference>
<dbReference type="PANTHER" id="PTHR43585">
    <property type="entry name" value="FUMIPYRROLE BIOSYNTHESIS PROTEIN C"/>
    <property type="match status" value="1"/>
</dbReference>
<dbReference type="GO" id="GO:0046872">
    <property type="term" value="F:metal ion binding"/>
    <property type="evidence" value="ECO:0007669"/>
    <property type="project" value="InterPro"/>
</dbReference>
<dbReference type="OrthoDB" id="434648at2759"/>
<keyword evidence="3 4" id="KW-0067">ATP-binding</keyword>
<dbReference type="InterPro" id="IPR041472">
    <property type="entry name" value="BL00235/CARNS1_N"/>
</dbReference>
<evidence type="ECO:0000256" key="3">
    <source>
        <dbReference type="ARBA" id="ARBA00022840"/>
    </source>
</evidence>
<evidence type="ECO:0000256" key="1">
    <source>
        <dbReference type="ARBA" id="ARBA00022598"/>
    </source>
</evidence>
<dbReference type="Pfam" id="PF13535">
    <property type="entry name" value="ATP-grasp_4"/>
    <property type="match status" value="1"/>
</dbReference>
<keyword evidence="7" id="KW-1185">Reference proteome</keyword>
<name>A0A8K0R1W1_9PLEO</name>
<accession>A0A8K0R1W1</accession>
<evidence type="ECO:0000313" key="7">
    <source>
        <dbReference type="Proteomes" id="UP000813461"/>
    </source>
</evidence>
<dbReference type="InterPro" id="IPR052032">
    <property type="entry name" value="ATP-dep_AA_Ligase"/>
</dbReference>
<sequence length="689" mass="75647">MRSSSTFVRWQSGKDTGQSPMFGEVIQPYLHIAVLLKVLEPTTSSQSSLEAVWWLDLELTNEPSENSASATIDTPAGLIPSDSSLGKVLAQHFDSAREISGEGDKPQSSISVFSVIFGKVSGYAARSDFLEYRFQGAEEVRYATSFLKPSTSVLGASPEQLSIGDSAEAITDLLQKSIGVVVSHVTTESHNVDRLRKNLDKEFLKRLSVPFILPEPARQSRVFWVQGRADIESSQQFYHAAQALGITIVVLDQDGHWLQDNCGPYSHLREAFIPVSVDGDDGLAQRIVEAVKSYPHKVDGIVTISDVRLPFVARACEILGLPTSPSAAYFLAGDKGATRKLEDRAANEKDGIVLEAAADLETVLSQLRDSIQYPLIVKPCTGWNSDCVAKVCDQDELYAAVRRASTRHADSPNKSTKVVIEPYIDGPEVDANFIMLDGEVLFCDISDDFPSLGDLKDGEMTSAAANFMETLMDVPTALPVDEQQVLKDGLTRSISRLGFQSGIFHCEARVRNSRAQYRQDADGIVDLHAPDRGGSEKRPSCYLHEVNARSPGYINCVAALLAYGIDYYAVRLLLSLGDHESYRVRVLSQPFLGNKPQYTLGVVVLPPTRAGIMASTDAISDFLDANPALRTSVVHHQILRKRGEFVEGPDSSELLAVGYIIVASREGRRECLQLAKRIRDSFDYRLVED</sequence>
<dbReference type="InterPro" id="IPR011761">
    <property type="entry name" value="ATP-grasp"/>
</dbReference>
<dbReference type="GO" id="GO:0016874">
    <property type="term" value="F:ligase activity"/>
    <property type="evidence" value="ECO:0007669"/>
    <property type="project" value="UniProtKB-KW"/>
</dbReference>
<dbReference type="GO" id="GO:0005524">
    <property type="term" value="F:ATP binding"/>
    <property type="evidence" value="ECO:0007669"/>
    <property type="project" value="UniProtKB-UniRule"/>
</dbReference>
<evidence type="ECO:0000256" key="2">
    <source>
        <dbReference type="ARBA" id="ARBA00022741"/>
    </source>
</evidence>
<keyword evidence="2 4" id="KW-0547">Nucleotide-binding</keyword>
<protein>
    <recommendedName>
        <fullName evidence="5">ATP-grasp domain-containing protein</fullName>
    </recommendedName>
</protein>
<evidence type="ECO:0000259" key="5">
    <source>
        <dbReference type="PROSITE" id="PS50975"/>
    </source>
</evidence>
<dbReference type="Proteomes" id="UP000813461">
    <property type="component" value="Unassembled WGS sequence"/>
</dbReference>
<dbReference type="PANTHER" id="PTHR43585:SF2">
    <property type="entry name" value="ATP-GRASP ENZYME FSQD"/>
    <property type="match status" value="1"/>
</dbReference>